<feature type="compositionally biased region" description="Polar residues" evidence="1">
    <location>
        <begin position="378"/>
        <end position="395"/>
    </location>
</feature>
<comment type="caution">
    <text evidence="2">The sequence shown here is derived from an EMBL/GenBank/DDBJ whole genome shotgun (WGS) entry which is preliminary data.</text>
</comment>
<protein>
    <submittedName>
        <fullName evidence="2">RWP-RK domain-containing protein</fullName>
    </submittedName>
</protein>
<evidence type="ECO:0000256" key="1">
    <source>
        <dbReference type="SAM" id="MobiDB-lite"/>
    </source>
</evidence>
<name>A0A2U1N307_ARTAN</name>
<accession>A0A2U1N307</accession>
<reference evidence="2 3" key="1">
    <citation type="journal article" date="2018" name="Mol. Plant">
        <title>The genome of Artemisia annua provides insight into the evolution of Asteraceae family and artemisinin biosynthesis.</title>
        <authorList>
            <person name="Shen Q."/>
            <person name="Zhang L."/>
            <person name="Liao Z."/>
            <person name="Wang S."/>
            <person name="Yan T."/>
            <person name="Shi P."/>
            <person name="Liu M."/>
            <person name="Fu X."/>
            <person name="Pan Q."/>
            <person name="Wang Y."/>
            <person name="Lv Z."/>
            <person name="Lu X."/>
            <person name="Zhang F."/>
            <person name="Jiang W."/>
            <person name="Ma Y."/>
            <person name="Chen M."/>
            <person name="Hao X."/>
            <person name="Li L."/>
            <person name="Tang Y."/>
            <person name="Lv G."/>
            <person name="Zhou Y."/>
            <person name="Sun X."/>
            <person name="Brodelius P.E."/>
            <person name="Rose J.K.C."/>
            <person name="Tang K."/>
        </authorList>
    </citation>
    <scope>NUCLEOTIDE SEQUENCE [LARGE SCALE GENOMIC DNA]</scope>
    <source>
        <strain evidence="3">cv. Huhao1</strain>
        <tissue evidence="2">Leaf</tissue>
    </source>
</reference>
<feature type="compositionally biased region" description="Polar residues" evidence="1">
    <location>
        <begin position="344"/>
        <end position="371"/>
    </location>
</feature>
<dbReference type="InterPro" id="IPR045012">
    <property type="entry name" value="NLP"/>
</dbReference>
<feature type="region of interest" description="Disordered" evidence="1">
    <location>
        <begin position="344"/>
        <end position="395"/>
    </location>
</feature>
<evidence type="ECO:0000313" key="3">
    <source>
        <dbReference type="Proteomes" id="UP000245207"/>
    </source>
</evidence>
<keyword evidence="3" id="KW-1185">Reference proteome</keyword>
<organism evidence="2 3">
    <name type="scientific">Artemisia annua</name>
    <name type="common">Sweet wormwood</name>
    <dbReference type="NCBI Taxonomy" id="35608"/>
    <lineage>
        <taxon>Eukaryota</taxon>
        <taxon>Viridiplantae</taxon>
        <taxon>Streptophyta</taxon>
        <taxon>Embryophyta</taxon>
        <taxon>Tracheophyta</taxon>
        <taxon>Spermatophyta</taxon>
        <taxon>Magnoliopsida</taxon>
        <taxon>eudicotyledons</taxon>
        <taxon>Gunneridae</taxon>
        <taxon>Pentapetalae</taxon>
        <taxon>asterids</taxon>
        <taxon>campanulids</taxon>
        <taxon>Asterales</taxon>
        <taxon>Asteraceae</taxon>
        <taxon>Asteroideae</taxon>
        <taxon>Anthemideae</taxon>
        <taxon>Artemisiinae</taxon>
        <taxon>Artemisia</taxon>
    </lineage>
</organism>
<gene>
    <name evidence="2" type="ORF">CTI12_AA239150</name>
</gene>
<dbReference type="STRING" id="35608.A0A2U1N307"/>
<dbReference type="Proteomes" id="UP000245207">
    <property type="component" value="Unassembled WGS sequence"/>
</dbReference>
<dbReference type="OrthoDB" id="1740089at2759"/>
<dbReference type="PANTHER" id="PTHR32002:SF35">
    <property type="entry name" value="PROTEIN NLP6"/>
    <property type="match status" value="1"/>
</dbReference>
<proteinExistence type="predicted"/>
<dbReference type="EMBL" id="PKPP01003750">
    <property type="protein sequence ID" value="PWA67857.1"/>
    <property type="molecule type" value="Genomic_DNA"/>
</dbReference>
<dbReference type="AlphaFoldDB" id="A0A2U1N307"/>
<dbReference type="PANTHER" id="PTHR32002">
    <property type="entry name" value="PROTEIN NLP8"/>
    <property type="match status" value="1"/>
</dbReference>
<sequence>MACSTLNPKVSSGDPFFRRTPNFNFSFGFSDQTVKEKYIWFSIFTRPKTRLTYESTTLVLWSKKRCFLSLDATMLDLFVLCNITDIHVSTTEELKQKIIFIIRNSPIQGQNVLVQYWAAKQTGKTSILTTTCQPFGLYGINQQLDSYRKGCLDHKLYVYVDPKILDKGVAVGLPGRAFLNCTPEQTRNVHDIPKEQRPPCEDAIFSKVWGSFAVPVIVDGRCVGVLDFVMDTSEDSYDIHIGEICKLLQHAGLQSAIQTDCPRRACISINGRKRIRKTQSFPHTYYFRLVPHFGLSSVAAAEKLGLTKGTFRNACRNVGIPEWPAIPSTNIRVTRTSCAPESRYSQTLSETGSSGISVADSICSSDEGSSEWSRERTQTPIASSSENQTNQTVSETSLITDDLSSYWVIGRTNSHDQRIYPKTEMNQIASPTSYTKALLKSEYDETAYQGNEMTVIEDLDHHTFVESLAFVFEDAPEMTSIT</sequence>
<evidence type="ECO:0000313" key="2">
    <source>
        <dbReference type="EMBL" id="PWA67857.1"/>
    </source>
</evidence>
<dbReference type="GO" id="GO:0003700">
    <property type="term" value="F:DNA-binding transcription factor activity"/>
    <property type="evidence" value="ECO:0007669"/>
    <property type="project" value="InterPro"/>
</dbReference>